<organism evidence="2 3">
    <name type="scientific">Phytophthora lilii</name>
    <dbReference type="NCBI Taxonomy" id="2077276"/>
    <lineage>
        <taxon>Eukaryota</taxon>
        <taxon>Sar</taxon>
        <taxon>Stramenopiles</taxon>
        <taxon>Oomycota</taxon>
        <taxon>Peronosporomycetes</taxon>
        <taxon>Peronosporales</taxon>
        <taxon>Peronosporaceae</taxon>
        <taxon>Phytophthora</taxon>
    </lineage>
</organism>
<gene>
    <name evidence="2" type="ORF">Plil01_000610000</name>
</gene>
<evidence type="ECO:0000256" key="1">
    <source>
        <dbReference type="SAM" id="MobiDB-lite"/>
    </source>
</evidence>
<dbReference type="EMBL" id="BSXW01000263">
    <property type="protein sequence ID" value="GMF16886.1"/>
    <property type="molecule type" value="Genomic_DNA"/>
</dbReference>
<comment type="caution">
    <text evidence="2">The sequence shown here is derived from an EMBL/GenBank/DDBJ whole genome shotgun (WGS) entry which is preliminary data.</text>
</comment>
<protein>
    <submittedName>
        <fullName evidence="2">Unnamed protein product</fullName>
    </submittedName>
</protein>
<dbReference type="OrthoDB" id="445677at2759"/>
<feature type="compositionally biased region" description="Acidic residues" evidence="1">
    <location>
        <begin position="1"/>
        <end position="30"/>
    </location>
</feature>
<feature type="region of interest" description="Disordered" evidence="1">
    <location>
        <begin position="1"/>
        <end position="64"/>
    </location>
</feature>
<evidence type="ECO:0000313" key="3">
    <source>
        <dbReference type="Proteomes" id="UP001165083"/>
    </source>
</evidence>
<keyword evidence="3" id="KW-1185">Reference proteome</keyword>
<sequence length="76" mass="8175">MGSSSDEDDGDYVPEAAEEEEDDAIEDDDATADKQRSVTSDSHVDEPWDDINASTAVSKKAADRTAKVTEDIAGHF</sequence>
<dbReference type="Proteomes" id="UP001165083">
    <property type="component" value="Unassembled WGS sequence"/>
</dbReference>
<dbReference type="AlphaFoldDB" id="A0A9W6TNV4"/>
<evidence type="ECO:0000313" key="2">
    <source>
        <dbReference type="EMBL" id="GMF16886.1"/>
    </source>
</evidence>
<accession>A0A9W6TNV4</accession>
<feature type="compositionally biased region" description="Basic and acidic residues" evidence="1">
    <location>
        <begin position="31"/>
        <end position="46"/>
    </location>
</feature>
<reference evidence="2" key="1">
    <citation type="submission" date="2023-04" db="EMBL/GenBank/DDBJ databases">
        <title>Phytophthora lilii NBRC 32176.</title>
        <authorList>
            <person name="Ichikawa N."/>
            <person name="Sato H."/>
            <person name="Tonouchi N."/>
        </authorList>
    </citation>
    <scope>NUCLEOTIDE SEQUENCE</scope>
    <source>
        <strain evidence="2">NBRC 32176</strain>
    </source>
</reference>
<proteinExistence type="predicted"/>
<name>A0A9W6TNV4_9STRA</name>